<comment type="similarity">
    <text evidence="1">Belongs to the KRI1 family.</text>
</comment>
<keyword evidence="5" id="KW-1185">Reference proteome</keyword>
<evidence type="ECO:0000259" key="3">
    <source>
        <dbReference type="Pfam" id="PF12936"/>
    </source>
</evidence>
<dbReference type="GO" id="GO:0030686">
    <property type="term" value="C:90S preribosome"/>
    <property type="evidence" value="ECO:0007669"/>
    <property type="project" value="TreeGrafter"/>
</dbReference>
<feature type="compositionally biased region" description="Acidic residues" evidence="2">
    <location>
        <begin position="461"/>
        <end position="482"/>
    </location>
</feature>
<feature type="compositionally biased region" description="Acidic residues" evidence="2">
    <location>
        <begin position="242"/>
        <end position="252"/>
    </location>
</feature>
<reference evidence="4" key="1">
    <citation type="journal article" date="2020" name="bioRxiv">
        <title>Whole genome comparisons of ergot fungi reveals the divergence and evolution of species within the genus Claviceps are the result of varying mechanisms driving genome evolution and host range expansion.</title>
        <authorList>
            <person name="Wyka S.A."/>
            <person name="Mondo S.J."/>
            <person name="Liu M."/>
            <person name="Dettman J."/>
            <person name="Nalam V."/>
            <person name="Broders K.D."/>
        </authorList>
    </citation>
    <scope>NUCLEOTIDE SEQUENCE</scope>
    <source>
        <strain evidence="4">CCC 602</strain>
    </source>
</reference>
<feature type="region of interest" description="Disordered" evidence="2">
    <location>
        <begin position="459"/>
        <end position="572"/>
    </location>
</feature>
<dbReference type="Pfam" id="PF05178">
    <property type="entry name" value="Kri1"/>
    <property type="match status" value="1"/>
</dbReference>
<dbReference type="AlphaFoldDB" id="A0A9P7ND48"/>
<feature type="region of interest" description="Disordered" evidence="2">
    <location>
        <begin position="369"/>
        <end position="404"/>
    </location>
</feature>
<feature type="compositionally biased region" description="Low complexity" evidence="2">
    <location>
        <begin position="595"/>
        <end position="606"/>
    </location>
</feature>
<feature type="compositionally biased region" description="Acidic residues" evidence="2">
    <location>
        <begin position="132"/>
        <end position="145"/>
    </location>
</feature>
<name>A0A9P7ND48_9HYPO</name>
<evidence type="ECO:0000256" key="1">
    <source>
        <dbReference type="ARBA" id="ARBA00007473"/>
    </source>
</evidence>
<feature type="region of interest" description="Disordered" evidence="2">
    <location>
        <begin position="697"/>
        <end position="732"/>
    </location>
</feature>
<feature type="region of interest" description="Disordered" evidence="2">
    <location>
        <begin position="1"/>
        <end position="49"/>
    </location>
</feature>
<feature type="compositionally biased region" description="Basic and acidic residues" evidence="2">
    <location>
        <begin position="560"/>
        <end position="569"/>
    </location>
</feature>
<dbReference type="GO" id="GO:0005730">
    <property type="term" value="C:nucleolus"/>
    <property type="evidence" value="ECO:0007669"/>
    <property type="project" value="TreeGrafter"/>
</dbReference>
<evidence type="ECO:0000313" key="4">
    <source>
        <dbReference type="EMBL" id="KAG6011592.1"/>
    </source>
</evidence>
<feature type="compositionally biased region" description="Basic and acidic residues" evidence="2">
    <location>
        <begin position="371"/>
        <end position="404"/>
    </location>
</feature>
<accession>A0A9P7ND48</accession>
<dbReference type="PANTHER" id="PTHR14490">
    <property type="entry name" value="ZINC FINGER, ZZ TYPE"/>
    <property type="match status" value="1"/>
</dbReference>
<feature type="compositionally biased region" description="Low complexity" evidence="2">
    <location>
        <begin position="262"/>
        <end position="274"/>
    </location>
</feature>
<dbReference type="GO" id="GO:0000447">
    <property type="term" value="P:endonucleolytic cleavage in ITS1 to separate SSU-rRNA from 5.8S rRNA and LSU-rRNA from tricistronic rRNA transcript (SSU-rRNA, 5.8S rRNA, LSU-rRNA)"/>
    <property type="evidence" value="ECO:0007669"/>
    <property type="project" value="TreeGrafter"/>
</dbReference>
<dbReference type="EMBL" id="SRPW01000857">
    <property type="protein sequence ID" value="KAG6011592.1"/>
    <property type="molecule type" value="Genomic_DNA"/>
</dbReference>
<feature type="compositionally biased region" description="Acidic residues" evidence="2">
    <location>
        <begin position="697"/>
        <end position="707"/>
    </location>
</feature>
<gene>
    <name evidence="4" type="ORF">E4U43_008223</name>
</gene>
<feature type="compositionally biased region" description="Basic residues" evidence="2">
    <location>
        <begin position="486"/>
        <end position="496"/>
    </location>
</feature>
<evidence type="ECO:0000313" key="5">
    <source>
        <dbReference type="Proteomes" id="UP000748025"/>
    </source>
</evidence>
<dbReference type="InterPro" id="IPR018034">
    <property type="entry name" value="Kri1"/>
</dbReference>
<feature type="compositionally biased region" description="Acidic residues" evidence="2">
    <location>
        <begin position="115"/>
        <end position="125"/>
    </location>
</feature>
<dbReference type="Pfam" id="PF12936">
    <property type="entry name" value="Kri1_C"/>
    <property type="match status" value="1"/>
</dbReference>
<evidence type="ECO:0000256" key="2">
    <source>
        <dbReference type="SAM" id="MobiDB-lite"/>
    </source>
</evidence>
<feature type="compositionally biased region" description="Basic residues" evidence="2">
    <location>
        <begin position="717"/>
        <end position="732"/>
    </location>
</feature>
<dbReference type="InterPro" id="IPR024626">
    <property type="entry name" value="Kri1-like_C"/>
</dbReference>
<dbReference type="Proteomes" id="UP000748025">
    <property type="component" value="Unassembled WGS sequence"/>
</dbReference>
<organism evidence="4 5">
    <name type="scientific">Claviceps pusilla</name>
    <dbReference type="NCBI Taxonomy" id="123648"/>
    <lineage>
        <taxon>Eukaryota</taxon>
        <taxon>Fungi</taxon>
        <taxon>Dikarya</taxon>
        <taxon>Ascomycota</taxon>
        <taxon>Pezizomycotina</taxon>
        <taxon>Sordariomycetes</taxon>
        <taxon>Hypocreomycetidae</taxon>
        <taxon>Hypocreales</taxon>
        <taxon>Clavicipitaceae</taxon>
        <taxon>Claviceps</taxon>
    </lineage>
</organism>
<comment type="caution">
    <text evidence="4">The sequence shown here is derived from an EMBL/GenBank/DDBJ whole genome shotgun (WGS) entry which is preliminary data.</text>
</comment>
<dbReference type="OrthoDB" id="10252032at2759"/>
<feature type="compositionally biased region" description="Acidic residues" evidence="2">
    <location>
        <begin position="527"/>
        <end position="548"/>
    </location>
</feature>
<sequence>MVPSQSGAAKAVTFNPKKSKRNLMDDSDSDFDSDEGGAQLDNSGLKVNEEYARRFEYNKKREERQKCMYTELGTPHVFDRTFNLLPPWNLTRHLVEEKYNANGKGQSARGRRYDDDEDEDEDDDKDSSSSNETEDEDGFLATEDLDAQISATLQAIRNKDPRVYDKDYKFIQLPDENETEKVKKEKQKPVFLRDYQREKLLRGDIGGSDTEDESAPQSYNQAQDALKRSIVSEIKAAKGEHDSDDSDSDSDDGGFMKKKTNSAESATATATATKIDSGAVHPSRAATIKVSELDVENADKDPETYLSNFLAARAWIPEEGGRWKAFESDDGEDNNMADEFEQAYNLRFEDPEKSNEVLKSYARDFAAARSVRREERSGRQRQRDLERERKEEEKRQRREEKARLRKLKLEETEEKLRKVKQAAGAVGKELTEAEWMAFLDDAWENDKWEEEMRKRFGDEYYAAEDDGAAGADSDDQDEEDEGNTEKKKKKRKHPKKPKWDDDIDIKDLVPDFEDDVKNIVPGISLAEDVDDAPEADDDDGEEQDEEEESRPSKKRKSSDHKRERLESQKQARLQRAKLEALVDAKLELTNHELLNNNNNNSSSSSSKNPPMAFRYREASPQSFGMTARDILLAPSDKNLNDFAGLKKLASFRDPEKKRRDKKRLGKKARLREWRRGTFGREFEKDGPTYGFEKLMEEGEDALMEDAPEVNAAERGEGKKKKRKRSKGKSKSA</sequence>
<feature type="compositionally biased region" description="Acidic residues" evidence="2">
    <location>
        <begin position="25"/>
        <end position="35"/>
    </location>
</feature>
<feature type="domain" description="Kri1-like C-terminal" evidence="3">
    <location>
        <begin position="577"/>
        <end position="675"/>
    </location>
</feature>
<feature type="compositionally biased region" description="Basic and acidic residues" evidence="2">
    <location>
        <begin position="497"/>
        <end position="509"/>
    </location>
</feature>
<protein>
    <recommendedName>
        <fullName evidence="3">Kri1-like C-terminal domain-containing protein</fullName>
    </recommendedName>
</protein>
<feature type="region of interest" description="Disordered" evidence="2">
    <location>
        <begin position="170"/>
        <end position="286"/>
    </location>
</feature>
<feature type="region of interest" description="Disordered" evidence="2">
    <location>
        <begin position="591"/>
        <end position="620"/>
    </location>
</feature>
<feature type="region of interest" description="Disordered" evidence="2">
    <location>
        <begin position="99"/>
        <end position="145"/>
    </location>
</feature>
<proteinExistence type="inferred from homology"/>
<dbReference type="PANTHER" id="PTHR14490:SF5">
    <property type="entry name" value="PROTEIN KRI1 HOMOLOG"/>
    <property type="match status" value="1"/>
</dbReference>